<reference evidence="7 8" key="1">
    <citation type="journal article" date="2015" name="Genome Announc.">
        <title>Expanding the biotechnology potential of lactobacilli through comparative genomics of 213 strains and associated genera.</title>
        <authorList>
            <person name="Sun Z."/>
            <person name="Harris H.M."/>
            <person name="McCann A."/>
            <person name="Guo C."/>
            <person name="Argimon S."/>
            <person name="Zhang W."/>
            <person name="Yang X."/>
            <person name="Jeffery I.B."/>
            <person name="Cooney J.C."/>
            <person name="Kagawa T.F."/>
            <person name="Liu W."/>
            <person name="Song Y."/>
            <person name="Salvetti E."/>
            <person name="Wrobel A."/>
            <person name="Rasinkangas P."/>
            <person name="Parkhill J."/>
            <person name="Rea M.C."/>
            <person name="O'Sullivan O."/>
            <person name="Ritari J."/>
            <person name="Douillard F.P."/>
            <person name="Paul Ross R."/>
            <person name="Yang R."/>
            <person name="Briner A.E."/>
            <person name="Felis G.E."/>
            <person name="de Vos W.M."/>
            <person name="Barrangou R."/>
            <person name="Klaenhammer T.R."/>
            <person name="Caufield P.W."/>
            <person name="Cui Y."/>
            <person name="Zhang H."/>
            <person name="O'Toole P.W."/>
        </authorList>
    </citation>
    <scope>NUCLEOTIDE SEQUENCE [LARGE SCALE GENOMIC DNA]</scope>
    <source>
        <strain evidence="7 8">DSM 20634</strain>
    </source>
</reference>
<dbReference type="PANTHER" id="PTHR35794:SF1">
    <property type="entry name" value="CELL CYCLE PROTEIN GPSB"/>
    <property type="match status" value="1"/>
</dbReference>
<comment type="function">
    <text evidence="6">Divisome component that associates with the complex late in its assembly, after the Z-ring is formed, and is dependent on DivIC and PBP2B for its recruitment to the divisome. Together with EzrA, is a key component of the system that regulates PBP1 localization during cell cycle progression. Its main role could be the removal of PBP1 from the cell pole after pole maturation is completed. Also contributes to the recruitment of PBP1 to the division complex. Not essential for septum formation.</text>
</comment>
<comment type="caution">
    <text evidence="7">The sequence shown here is derived from an EMBL/GenBank/DDBJ whole genome shotgun (WGS) entry which is preliminary data.</text>
</comment>
<keyword evidence="1 6" id="KW-0963">Cytoplasm</keyword>
<keyword evidence="2 6" id="KW-0132">Cell division</keyword>
<keyword evidence="8" id="KW-1185">Reference proteome</keyword>
<accession>A0A0R2AI92</accession>
<evidence type="ECO:0000313" key="7">
    <source>
        <dbReference type="EMBL" id="KRM62588.1"/>
    </source>
</evidence>
<evidence type="ECO:0000256" key="2">
    <source>
        <dbReference type="ARBA" id="ARBA00022618"/>
    </source>
</evidence>
<dbReference type="InterPro" id="IPR011229">
    <property type="entry name" value="Cell_cycle_GpsB"/>
</dbReference>
<comment type="subcellular location">
    <subcellularLocation>
        <location evidence="6">Cytoplasm</location>
    </subcellularLocation>
    <text evidence="6">Shuttles between the lateral wall and the division site in a cell cycle-dependent manner.</text>
</comment>
<dbReference type="InterPro" id="IPR019933">
    <property type="entry name" value="DivIVA_domain"/>
</dbReference>
<dbReference type="GO" id="GO:0005737">
    <property type="term" value="C:cytoplasm"/>
    <property type="evidence" value="ECO:0007669"/>
    <property type="project" value="UniProtKB-SubCell"/>
</dbReference>
<sequence>MLKLDNINFTPKDILQKEFKEKRMGSAYDPTDVDSFLDDVIKDYDAFNKEITRLQGENERLKAKNDELSRQVEVGASIGTRSTSEQPVSSATNMDILKRLSNLERRVFGSQLGNDQSDSHLL</sequence>
<dbReference type="EMBL" id="AYYY01000005">
    <property type="protein sequence ID" value="KRM62588.1"/>
    <property type="molecule type" value="Genomic_DNA"/>
</dbReference>
<dbReference type="GO" id="GO:0008360">
    <property type="term" value="P:regulation of cell shape"/>
    <property type="evidence" value="ECO:0007669"/>
    <property type="project" value="UniProtKB-UniRule"/>
</dbReference>
<comment type="subunit">
    <text evidence="6">Forms polymers through the coiled coil domains. Interacts with PBP1, MreC and EzrA.</text>
</comment>
<evidence type="ECO:0000256" key="3">
    <source>
        <dbReference type="ARBA" id="ARBA00022960"/>
    </source>
</evidence>
<dbReference type="PATRIC" id="fig|1423813.3.peg.2204"/>
<keyword evidence="5 6" id="KW-0131">Cell cycle</keyword>
<dbReference type="STRING" id="1423813.FC26_GL002165"/>
<dbReference type="AlphaFoldDB" id="A0A0R2AI92"/>
<evidence type="ECO:0000256" key="6">
    <source>
        <dbReference type="HAMAP-Rule" id="MF_02011"/>
    </source>
</evidence>
<dbReference type="PANTHER" id="PTHR35794">
    <property type="entry name" value="CELL DIVISION PROTEIN DIVIVA"/>
    <property type="match status" value="1"/>
</dbReference>
<evidence type="ECO:0000256" key="4">
    <source>
        <dbReference type="ARBA" id="ARBA00023054"/>
    </source>
</evidence>
<keyword evidence="4 6" id="KW-0175">Coiled coil</keyword>
<name>A0A0R2AI92_9LACO</name>
<dbReference type="NCBIfam" id="NF010725">
    <property type="entry name" value="PRK14127.1"/>
    <property type="match status" value="1"/>
</dbReference>
<evidence type="ECO:0000313" key="8">
    <source>
        <dbReference type="Proteomes" id="UP000051733"/>
    </source>
</evidence>
<evidence type="ECO:0000256" key="1">
    <source>
        <dbReference type="ARBA" id="ARBA00022490"/>
    </source>
</evidence>
<dbReference type="OrthoDB" id="389699at2"/>
<gene>
    <name evidence="6" type="primary">gpsB</name>
    <name evidence="7" type="ORF">FC26_GL002165</name>
</gene>
<protein>
    <recommendedName>
        <fullName evidence="6">Cell cycle protein GpsB</fullName>
    </recommendedName>
    <alternativeName>
        <fullName evidence="6">Guiding PBP1-shuttling protein</fullName>
    </alternativeName>
</protein>
<dbReference type="GO" id="GO:0051301">
    <property type="term" value="P:cell division"/>
    <property type="evidence" value="ECO:0007669"/>
    <property type="project" value="UniProtKB-UniRule"/>
</dbReference>
<dbReference type="Pfam" id="PF05103">
    <property type="entry name" value="DivIVA"/>
    <property type="match status" value="1"/>
</dbReference>
<organism evidence="7 8">
    <name type="scientific">Paucilactobacillus vaccinostercus DSM 20634</name>
    <dbReference type="NCBI Taxonomy" id="1423813"/>
    <lineage>
        <taxon>Bacteria</taxon>
        <taxon>Bacillati</taxon>
        <taxon>Bacillota</taxon>
        <taxon>Bacilli</taxon>
        <taxon>Lactobacillales</taxon>
        <taxon>Lactobacillaceae</taxon>
        <taxon>Paucilactobacillus</taxon>
    </lineage>
</organism>
<dbReference type="PIRSF" id="PIRSF029938">
    <property type="entry name" value="UCP029938"/>
    <property type="match status" value="1"/>
</dbReference>
<keyword evidence="3 6" id="KW-0133">Cell shape</keyword>
<dbReference type="HAMAP" id="MF_02011">
    <property type="entry name" value="GpsB"/>
    <property type="match status" value="1"/>
</dbReference>
<feature type="coiled-coil region" evidence="6">
    <location>
        <begin position="37"/>
        <end position="71"/>
    </location>
</feature>
<dbReference type="NCBIfam" id="TIGR03544">
    <property type="entry name" value="DivI1A_domain"/>
    <property type="match status" value="1"/>
</dbReference>
<evidence type="ECO:0000256" key="5">
    <source>
        <dbReference type="ARBA" id="ARBA00023306"/>
    </source>
</evidence>
<dbReference type="Proteomes" id="UP000051733">
    <property type="component" value="Unassembled WGS sequence"/>
</dbReference>
<dbReference type="InterPro" id="IPR007793">
    <property type="entry name" value="DivIVA_fam"/>
</dbReference>
<proteinExistence type="inferred from homology"/>
<comment type="similarity">
    <text evidence="6">Belongs to the GpsB family.</text>
</comment>
<dbReference type="Gene3D" id="6.10.250.660">
    <property type="match status" value="1"/>
</dbReference>